<protein>
    <submittedName>
        <fullName evidence="1">Uncharacterized protein</fullName>
    </submittedName>
</protein>
<gene>
    <name evidence="1" type="ORF">F3168_07495</name>
</gene>
<sequence>MRFFLDTEFNGFCGDLVSIALVPEDPGRPAFYEAIICDRPEPWVAAHVIPVLGTIQQPRPVVAEALADYLAAAGAPVIVADWPEDVAHLARLLIIGPGRMLAVPKLVFELADVPGFDASAESAVPHNACADARALMAFVLRQEAFIEG</sequence>
<evidence type="ECO:0000313" key="1">
    <source>
        <dbReference type="EMBL" id="MQT17103.1"/>
    </source>
</evidence>
<reference evidence="1 2" key="1">
    <citation type="submission" date="2019-09" db="EMBL/GenBank/DDBJ databases">
        <title>Polymorphobacter sp. isolated from a lake in China.</title>
        <authorList>
            <person name="Liu Z."/>
        </authorList>
    </citation>
    <scope>NUCLEOTIDE SEQUENCE [LARGE SCALE GENOMIC DNA]</scope>
    <source>
        <strain evidence="1 2">D40P</strain>
    </source>
</reference>
<name>A0A7C9KLE8_9SPHN</name>
<dbReference type="Gene3D" id="3.30.420.10">
    <property type="entry name" value="Ribonuclease H-like superfamily/Ribonuclease H"/>
    <property type="match status" value="1"/>
</dbReference>
<dbReference type="AlphaFoldDB" id="A0A7C9KLE8"/>
<accession>A0A7C9KLE8</accession>
<proteinExistence type="predicted"/>
<keyword evidence="2" id="KW-1185">Reference proteome</keyword>
<dbReference type="GO" id="GO:0003676">
    <property type="term" value="F:nucleic acid binding"/>
    <property type="evidence" value="ECO:0007669"/>
    <property type="project" value="InterPro"/>
</dbReference>
<comment type="caution">
    <text evidence="1">The sequence shown here is derived from an EMBL/GenBank/DDBJ whole genome shotgun (WGS) entry which is preliminary data.</text>
</comment>
<dbReference type="RefSeq" id="WP_152577525.1">
    <property type="nucleotide sequence ID" value="NZ_JAATJI010000001.1"/>
</dbReference>
<dbReference type="EMBL" id="WIOL01000002">
    <property type="protein sequence ID" value="MQT17103.1"/>
    <property type="molecule type" value="Genomic_DNA"/>
</dbReference>
<organism evidence="1 2">
    <name type="scientific">Sandarakinorhabdus fusca</name>
    <dbReference type="NCBI Taxonomy" id="1439888"/>
    <lineage>
        <taxon>Bacteria</taxon>
        <taxon>Pseudomonadati</taxon>
        <taxon>Pseudomonadota</taxon>
        <taxon>Alphaproteobacteria</taxon>
        <taxon>Sphingomonadales</taxon>
        <taxon>Sphingosinicellaceae</taxon>
        <taxon>Sandarakinorhabdus</taxon>
    </lineage>
</organism>
<dbReference type="InterPro" id="IPR036397">
    <property type="entry name" value="RNaseH_sf"/>
</dbReference>
<evidence type="ECO:0000313" key="2">
    <source>
        <dbReference type="Proteomes" id="UP000481327"/>
    </source>
</evidence>
<dbReference type="OrthoDB" id="6687915at2"/>
<dbReference type="Proteomes" id="UP000481327">
    <property type="component" value="Unassembled WGS sequence"/>
</dbReference>